<feature type="signal peptide" evidence="3">
    <location>
        <begin position="1"/>
        <end position="25"/>
    </location>
</feature>
<evidence type="ECO:0000256" key="1">
    <source>
        <dbReference type="ARBA" id="ARBA00022729"/>
    </source>
</evidence>
<dbReference type="PANTHER" id="PTHR43037:SF5">
    <property type="entry name" value="FERULOYL ESTERASE"/>
    <property type="match status" value="1"/>
</dbReference>
<reference evidence="4 5" key="1">
    <citation type="submission" date="2019-08" db="EMBL/GenBank/DDBJ databases">
        <title>Deep-cultivation of Planctomycetes and their phenomic and genomic characterization uncovers novel biology.</title>
        <authorList>
            <person name="Wiegand S."/>
            <person name="Jogler M."/>
            <person name="Boedeker C."/>
            <person name="Pinto D."/>
            <person name="Vollmers J."/>
            <person name="Rivas-Marin E."/>
            <person name="Kohn T."/>
            <person name="Peeters S.H."/>
            <person name="Heuer A."/>
            <person name="Rast P."/>
            <person name="Oberbeckmann S."/>
            <person name="Bunk B."/>
            <person name="Jeske O."/>
            <person name="Meyerdierks A."/>
            <person name="Storesund J.E."/>
            <person name="Kallscheuer N."/>
            <person name="Luecker S."/>
            <person name="Lage O.M."/>
            <person name="Pohl T."/>
            <person name="Merkel B.J."/>
            <person name="Hornburger P."/>
            <person name="Mueller R.-W."/>
            <person name="Bruemmer F."/>
            <person name="Labrenz M."/>
            <person name="Spormann A.M."/>
            <person name="Op den Camp H."/>
            <person name="Overmann J."/>
            <person name="Amann R."/>
            <person name="Jetten M.S.M."/>
            <person name="Mascher T."/>
            <person name="Medema M.H."/>
            <person name="Devos D.P."/>
            <person name="Kaster A.-K."/>
            <person name="Ovreas L."/>
            <person name="Rohde M."/>
            <person name="Galperin M.Y."/>
            <person name="Jogler C."/>
        </authorList>
    </citation>
    <scope>NUCLEOTIDE SEQUENCE [LARGE SCALE GENOMIC DNA]</scope>
    <source>
        <strain evidence="4 5">OJF2</strain>
    </source>
</reference>
<dbReference type="EMBL" id="CP042997">
    <property type="protein sequence ID" value="QEH37543.1"/>
    <property type="molecule type" value="Genomic_DNA"/>
</dbReference>
<sequence precursor="true">MMPPRRRLVQAAIAASILMARLARAAQLLAPLKARETRPGLQSFGIKAAGATWNCVAHLPAKDPGRPLPVVLVLHGSGGDGASMLERCRWLRKADEAGFLAVAPDSLPLDPGRGADFLTNPRMWNAGQLDPGTPRAKVDDVAFFRALLDELPRLYRIDESRIYVTGHSNGAGMTFRLATELSDRIAAIAAVGSICWVKNPRIRNPMPTFFLTGMSDPLVPVRGGISVLPWGKRTTPPVSDTLDAWARALGCPSRPRVTEHRDTGMYFEYGPGRGGSLLAAHLIDGQGHNWPGGRSIVPGFLGPDNRRVDATDMIWEFLRRYRNRGGEKRTRDRDGRTLEEALMRGR</sequence>
<gene>
    <name evidence="4" type="ORF">OJF2_61340</name>
</gene>
<dbReference type="GO" id="GO:0016787">
    <property type="term" value="F:hydrolase activity"/>
    <property type="evidence" value="ECO:0007669"/>
    <property type="project" value="UniProtKB-KW"/>
</dbReference>
<dbReference type="AlphaFoldDB" id="A0A5B9WAK9"/>
<accession>A0A5B9WAK9</accession>
<proteinExistence type="predicted"/>
<dbReference type="InterPro" id="IPR050955">
    <property type="entry name" value="Plant_Biomass_Hydrol_Est"/>
</dbReference>
<evidence type="ECO:0000313" key="4">
    <source>
        <dbReference type="EMBL" id="QEH37543.1"/>
    </source>
</evidence>
<dbReference type="Proteomes" id="UP000324233">
    <property type="component" value="Chromosome"/>
</dbReference>
<dbReference type="InterPro" id="IPR029058">
    <property type="entry name" value="AB_hydrolase_fold"/>
</dbReference>
<dbReference type="KEGG" id="agv:OJF2_61340"/>
<keyword evidence="1 3" id="KW-0732">Signal</keyword>
<keyword evidence="2 4" id="KW-0378">Hydrolase</keyword>
<name>A0A5B9WAK9_9BACT</name>
<dbReference type="OrthoDB" id="9764953at2"/>
<evidence type="ECO:0000313" key="5">
    <source>
        <dbReference type="Proteomes" id="UP000324233"/>
    </source>
</evidence>
<feature type="chain" id="PRO_5022902177" evidence="3">
    <location>
        <begin position="26"/>
        <end position="346"/>
    </location>
</feature>
<evidence type="ECO:0000256" key="3">
    <source>
        <dbReference type="SAM" id="SignalP"/>
    </source>
</evidence>
<organism evidence="4 5">
    <name type="scientific">Aquisphaera giovannonii</name>
    <dbReference type="NCBI Taxonomy" id="406548"/>
    <lineage>
        <taxon>Bacteria</taxon>
        <taxon>Pseudomonadati</taxon>
        <taxon>Planctomycetota</taxon>
        <taxon>Planctomycetia</taxon>
        <taxon>Isosphaerales</taxon>
        <taxon>Isosphaeraceae</taxon>
        <taxon>Aquisphaera</taxon>
    </lineage>
</organism>
<keyword evidence="5" id="KW-1185">Reference proteome</keyword>
<dbReference type="RefSeq" id="WP_148597088.1">
    <property type="nucleotide sequence ID" value="NZ_CP042997.1"/>
</dbReference>
<dbReference type="PANTHER" id="PTHR43037">
    <property type="entry name" value="UNNAMED PRODUCT-RELATED"/>
    <property type="match status" value="1"/>
</dbReference>
<evidence type="ECO:0000256" key="2">
    <source>
        <dbReference type="ARBA" id="ARBA00022801"/>
    </source>
</evidence>
<protein>
    <submittedName>
        <fullName evidence="4">Alpha/beta hydrolase family protein</fullName>
    </submittedName>
</protein>
<dbReference type="SUPFAM" id="SSF53474">
    <property type="entry name" value="alpha/beta-Hydrolases"/>
    <property type="match status" value="1"/>
</dbReference>
<dbReference type="Gene3D" id="3.40.50.1820">
    <property type="entry name" value="alpha/beta hydrolase"/>
    <property type="match status" value="1"/>
</dbReference>